<reference evidence="1 2" key="1">
    <citation type="journal article" date="2024" name="Plant J.">
        <title>Genome sequences and population genomics reveal climatic adaptation and genomic divergence between two closely related sweetgum species.</title>
        <authorList>
            <person name="Xu W.Q."/>
            <person name="Ren C.Q."/>
            <person name="Zhang X.Y."/>
            <person name="Comes H.P."/>
            <person name="Liu X.H."/>
            <person name="Li Y.G."/>
            <person name="Kettle C.J."/>
            <person name="Jalonen R."/>
            <person name="Gaisberger H."/>
            <person name="Ma Y.Z."/>
            <person name="Qiu Y.X."/>
        </authorList>
    </citation>
    <scope>NUCLEOTIDE SEQUENCE [LARGE SCALE GENOMIC DNA]</scope>
    <source>
        <strain evidence="1">Hangzhou</strain>
    </source>
</reference>
<evidence type="ECO:0000313" key="2">
    <source>
        <dbReference type="Proteomes" id="UP001415857"/>
    </source>
</evidence>
<accession>A0AAP0S3R7</accession>
<gene>
    <name evidence="1" type="ORF">L1049_015037</name>
</gene>
<proteinExistence type="predicted"/>
<dbReference type="AlphaFoldDB" id="A0AAP0S3R7"/>
<comment type="caution">
    <text evidence="1">The sequence shown here is derived from an EMBL/GenBank/DDBJ whole genome shotgun (WGS) entry which is preliminary data.</text>
</comment>
<name>A0AAP0S3R7_LIQFO</name>
<keyword evidence="2" id="KW-1185">Reference proteome</keyword>
<organism evidence="1 2">
    <name type="scientific">Liquidambar formosana</name>
    <name type="common">Formosan gum</name>
    <dbReference type="NCBI Taxonomy" id="63359"/>
    <lineage>
        <taxon>Eukaryota</taxon>
        <taxon>Viridiplantae</taxon>
        <taxon>Streptophyta</taxon>
        <taxon>Embryophyta</taxon>
        <taxon>Tracheophyta</taxon>
        <taxon>Spermatophyta</taxon>
        <taxon>Magnoliopsida</taxon>
        <taxon>eudicotyledons</taxon>
        <taxon>Gunneridae</taxon>
        <taxon>Pentapetalae</taxon>
        <taxon>Saxifragales</taxon>
        <taxon>Altingiaceae</taxon>
        <taxon>Liquidambar</taxon>
    </lineage>
</organism>
<protein>
    <submittedName>
        <fullName evidence="1">Uncharacterized protein</fullName>
    </submittedName>
</protein>
<dbReference type="EMBL" id="JBBPBK010000004">
    <property type="protein sequence ID" value="KAK9286637.1"/>
    <property type="molecule type" value="Genomic_DNA"/>
</dbReference>
<evidence type="ECO:0000313" key="1">
    <source>
        <dbReference type="EMBL" id="KAK9286637.1"/>
    </source>
</evidence>
<sequence>MWGFLEEGNSVLYCYGIMTVVEGRLQMEGGDGVHWVEKEGELVIGEDLGEENAVGQSMAGTGACALRRTGQLSMRNGG</sequence>
<dbReference type="Proteomes" id="UP001415857">
    <property type="component" value="Unassembled WGS sequence"/>
</dbReference>